<evidence type="ECO:0000313" key="2">
    <source>
        <dbReference type="Proteomes" id="UP000027135"/>
    </source>
</evidence>
<dbReference type="GO" id="GO:0031146">
    <property type="term" value="P:SCF-dependent proteasomal ubiquitin-dependent protein catabolic process"/>
    <property type="evidence" value="ECO:0007669"/>
    <property type="project" value="TreeGrafter"/>
</dbReference>
<dbReference type="GO" id="GO:0019005">
    <property type="term" value="C:SCF ubiquitin ligase complex"/>
    <property type="evidence" value="ECO:0007669"/>
    <property type="project" value="TreeGrafter"/>
</dbReference>
<dbReference type="eggNOG" id="ENOG502RY1V">
    <property type="taxonomic scope" value="Eukaryota"/>
</dbReference>
<gene>
    <name evidence="1" type="ORF">L798_03368</name>
</gene>
<dbReference type="Proteomes" id="UP000027135">
    <property type="component" value="Unassembled WGS sequence"/>
</dbReference>
<dbReference type="EMBL" id="KK853541">
    <property type="protein sequence ID" value="KDR06887.1"/>
    <property type="molecule type" value="Genomic_DNA"/>
</dbReference>
<dbReference type="InterPro" id="IPR032675">
    <property type="entry name" value="LRR_dom_sf"/>
</dbReference>
<dbReference type="PANTHER" id="PTHR13318">
    <property type="entry name" value="PARTNER OF PAIRED, ISOFORM B-RELATED"/>
    <property type="match status" value="1"/>
</dbReference>
<organism evidence="1 2">
    <name type="scientific">Zootermopsis nevadensis</name>
    <name type="common">Dampwood termite</name>
    <dbReference type="NCBI Taxonomy" id="136037"/>
    <lineage>
        <taxon>Eukaryota</taxon>
        <taxon>Metazoa</taxon>
        <taxon>Ecdysozoa</taxon>
        <taxon>Arthropoda</taxon>
        <taxon>Hexapoda</taxon>
        <taxon>Insecta</taxon>
        <taxon>Pterygota</taxon>
        <taxon>Neoptera</taxon>
        <taxon>Polyneoptera</taxon>
        <taxon>Dictyoptera</taxon>
        <taxon>Blattodea</taxon>
        <taxon>Blattoidea</taxon>
        <taxon>Termitoidae</taxon>
        <taxon>Termopsidae</taxon>
        <taxon>Zootermopsis</taxon>
    </lineage>
</organism>
<dbReference type="OMA" id="CTISLEC"/>
<reference evidence="1 2" key="1">
    <citation type="journal article" date="2014" name="Nat. Commun.">
        <title>Molecular traces of alternative social organization in a termite genome.</title>
        <authorList>
            <person name="Terrapon N."/>
            <person name="Li C."/>
            <person name="Robertson H.M."/>
            <person name="Ji L."/>
            <person name="Meng X."/>
            <person name="Booth W."/>
            <person name="Chen Z."/>
            <person name="Childers C.P."/>
            <person name="Glastad K.M."/>
            <person name="Gokhale K."/>
            <person name="Gowin J."/>
            <person name="Gronenberg W."/>
            <person name="Hermansen R.A."/>
            <person name="Hu H."/>
            <person name="Hunt B.G."/>
            <person name="Huylmans A.K."/>
            <person name="Khalil S.M."/>
            <person name="Mitchell R.D."/>
            <person name="Munoz-Torres M.C."/>
            <person name="Mustard J.A."/>
            <person name="Pan H."/>
            <person name="Reese J.T."/>
            <person name="Scharf M.E."/>
            <person name="Sun F."/>
            <person name="Vogel H."/>
            <person name="Xiao J."/>
            <person name="Yang W."/>
            <person name="Yang Z."/>
            <person name="Yang Z."/>
            <person name="Zhou J."/>
            <person name="Zhu J."/>
            <person name="Brent C.S."/>
            <person name="Elsik C.G."/>
            <person name="Goodisman M.A."/>
            <person name="Liberles D.A."/>
            <person name="Roe R.M."/>
            <person name="Vargo E.L."/>
            <person name="Vilcinskas A."/>
            <person name="Wang J."/>
            <person name="Bornberg-Bauer E."/>
            <person name="Korb J."/>
            <person name="Zhang G."/>
            <person name="Liebig J."/>
        </authorList>
    </citation>
    <scope>NUCLEOTIDE SEQUENCE [LARGE SCALE GENOMIC DNA]</scope>
    <source>
        <tissue evidence="1">Whole organism</tissue>
    </source>
</reference>
<keyword evidence="2" id="KW-1185">Reference proteome</keyword>
<accession>A0A067QG22</accession>
<protein>
    <submittedName>
        <fullName evidence="1">Uncharacterized protein</fullName>
    </submittedName>
</protein>
<dbReference type="InParanoid" id="A0A067QG22"/>
<evidence type="ECO:0000313" key="1">
    <source>
        <dbReference type="EMBL" id="KDR06887.1"/>
    </source>
</evidence>
<dbReference type="AlphaFoldDB" id="A0A067QG22"/>
<sequence>MPPRRTITPPLLQELCLMEVMNYLEREILFCSQVRRYEHNSLLLRRRGINADSLIAELRGYLDVLPPLLNEIVRQGLINKLLKNSRSIANKPGILVGMLDILLNQVVKTLEFGEFELQIDPEFWPLLLKKCTGLERFVLLSEKFEVGGVLKFQPCLSTLSSNCPLLTKLVLKNTVQGFLTMAAIGQNCHQLQTLDITGSQVTYSDLVHLCVRSPPNNASDARVDSMYKEDLNPLCQTLEVLLLGETQVRAKGAAFVLRVIPNLTSLGNFTFAAGGMRWLCILECRPWLSFKLKHAFYRGYSKARLNVLANCCPALESLYFGSCAQRRLNFDNLSAFRMLRSLTLENIHSEDILAGLKHTPNLIQLQISSTGVDLGVVGQCCRLLEKLIVSEVPSETVTLPTNRTLIYTELQELKVTCTISLECAAMFMTNGTKLRSIEITRIQNLKDDDLAYWLRRYSLHFLEVLILKNVELTKKSVDMLLACCPRLIRLGELGSWDIRSWEFRRLKDLVVQENYDLHLLF</sequence>
<name>A0A067QG22_ZOONE</name>
<dbReference type="FunCoup" id="A0A067QG22">
    <property type="interactions" value="3"/>
</dbReference>
<dbReference type="SUPFAM" id="SSF52047">
    <property type="entry name" value="RNI-like"/>
    <property type="match status" value="1"/>
</dbReference>
<dbReference type="Gene3D" id="3.80.10.10">
    <property type="entry name" value="Ribonuclease Inhibitor"/>
    <property type="match status" value="2"/>
</dbReference>
<proteinExistence type="predicted"/>